<dbReference type="PANTHER" id="PTHR46082">
    <property type="entry name" value="ATP/GTP-BINDING PROTEIN-RELATED"/>
    <property type="match status" value="1"/>
</dbReference>
<evidence type="ECO:0000313" key="3">
    <source>
        <dbReference type="EMBL" id="KIM32162.1"/>
    </source>
</evidence>
<dbReference type="Gene3D" id="3.40.1090.10">
    <property type="entry name" value="Cytosolic phospholipase A2 catalytic domain"/>
    <property type="match status" value="1"/>
</dbReference>
<dbReference type="Proteomes" id="UP000054097">
    <property type="component" value="Unassembled WGS sequence"/>
</dbReference>
<keyword evidence="1" id="KW-0472">Membrane</keyword>
<dbReference type="Gene3D" id="1.25.40.10">
    <property type="entry name" value="Tetratricopeptide repeat domain"/>
    <property type="match status" value="2"/>
</dbReference>
<dbReference type="SUPFAM" id="SSF52540">
    <property type="entry name" value="P-loop containing nucleoside triphosphate hydrolases"/>
    <property type="match status" value="1"/>
</dbReference>
<dbReference type="PANTHER" id="PTHR46082:SF6">
    <property type="entry name" value="AAA+ ATPASE DOMAIN-CONTAINING PROTEIN-RELATED"/>
    <property type="match status" value="1"/>
</dbReference>
<dbReference type="InterPro" id="IPR011990">
    <property type="entry name" value="TPR-like_helical_dom_sf"/>
</dbReference>
<dbReference type="GO" id="GO:0043531">
    <property type="term" value="F:ADP binding"/>
    <property type="evidence" value="ECO:0007669"/>
    <property type="project" value="InterPro"/>
</dbReference>
<proteinExistence type="predicted"/>
<keyword evidence="4" id="KW-1185">Reference proteome</keyword>
<reference evidence="4" key="2">
    <citation type="submission" date="2015-01" db="EMBL/GenBank/DDBJ databases">
        <title>Evolutionary Origins and Diversification of the Mycorrhizal Mutualists.</title>
        <authorList>
            <consortium name="DOE Joint Genome Institute"/>
            <consortium name="Mycorrhizal Genomics Consortium"/>
            <person name="Kohler A."/>
            <person name="Kuo A."/>
            <person name="Nagy L.G."/>
            <person name="Floudas D."/>
            <person name="Copeland A."/>
            <person name="Barry K.W."/>
            <person name="Cichocki N."/>
            <person name="Veneault-Fourrey C."/>
            <person name="LaButti K."/>
            <person name="Lindquist E.A."/>
            <person name="Lipzen A."/>
            <person name="Lundell T."/>
            <person name="Morin E."/>
            <person name="Murat C."/>
            <person name="Riley R."/>
            <person name="Ohm R."/>
            <person name="Sun H."/>
            <person name="Tunlid A."/>
            <person name="Henrissat B."/>
            <person name="Grigoriev I.V."/>
            <person name="Hibbett D.S."/>
            <person name="Martin F."/>
        </authorList>
    </citation>
    <scope>NUCLEOTIDE SEQUENCE [LARGE SCALE GENOMIC DNA]</scope>
    <source>
        <strain evidence="4">MAFF 305830</strain>
    </source>
</reference>
<dbReference type="HOGENOM" id="CLU_000288_125_6_1"/>
<dbReference type="Pfam" id="PF13374">
    <property type="entry name" value="TPR_10"/>
    <property type="match status" value="1"/>
</dbReference>
<dbReference type="InterPro" id="IPR002182">
    <property type="entry name" value="NB-ARC"/>
</dbReference>
<keyword evidence="1" id="KW-1133">Transmembrane helix</keyword>
<accession>A0A0C2XTF3</accession>
<dbReference type="EMBL" id="KN824280">
    <property type="protein sequence ID" value="KIM32162.1"/>
    <property type="molecule type" value="Genomic_DNA"/>
</dbReference>
<dbReference type="Gene3D" id="3.40.50.300">
    <property type="entry name" value="P-loop containing nucleotide triphosphate hydrolases"/>
    <property type="match status" value="1"/>
</dbReference>
<name>A0A0C2XTF3_SERVB</name>
<keyword evidence="1" id="KW-0812">Transmembrane</keyword>
<dbReference type="Pfam" id="PF13424">
    <property type="entry name" value="TPR_12"/>
    <property type="match status" value="2"/>
</dbReference>
<dbReference type="InterPro" id="IPR016035">
    <property type="entry name" value="Acyl_Trfase/lysoPLipase"/>
</dbReference>
<dbReference type="Pfam" id="PF00931">
    <property type="entry name" value="NB-ARC"/>
    <property type="match status" value="1"/>
</dbReference>
<dbReference type="SUPFAM" id="SSF52151">
    <property type="entry name" value="FabD/lysophospholipase-like"/>
    <property type="match status" value="1"/>
</dbReference>
<dbReference type="SUPFAM" id="SSF48452">
    <property type="entry name" value="TPR-like"/>
    <property type="match status" value="2"/>
</dbReference>
<dbReference type="AlphaFoldDB" id="A0A0C2XTF3"/>
<dbReference type="STRING" id="933852.A0A0C2XTF3"/>
<dbReference type="InterPro" id="IPR027417">
    <property type="entry name" value="P-loop_NTPase"/>
</dbReference>
<evidence type="ECO:0000259" key="2">
    <source>
        <dbReference type="Pfam" id="PF00931"/>
    </source>
</evidence>
<protein>
    <recommendedName>
        <fullName evidence="2">NB-ARC domain-containing protein</fullName>
    </recommendedName>
</protein>
<dbReference type="OrthoDB" id="6161812at2759"/>
<evidence type="ECO:0000313" key="4">
    <source>
        <dbReference type="Proteomes" id="UP000054097"/>
    </source>
</evidence>
<organism evidence="3 4">
    <name type="scientific">Serendipita vermifera MAFF 305830</name>
    <dbReference type="NCBI Taxonomy" id="933852"/>
    <lineage>
        <taxon>Eukaryota</taxon>
        <taxon>Fungi</taxon>
        <taxon>Dikarya</taxon>
        <taxon>Basidiomycota</taxon>
        <taxon>Agaricomycotina</taxon>
        <taxon>Agaricomycetes</taxon>
        <taxon>Sebacinales</taxon>
        <taxon>Serendipitaceae</taxon>
        <taxon>Serendipita</taxon>
    </lineage>
</organism>
<feature type="transmembrane region" description="Helical" evidence="1">
    <location>
        <begin position="1015"/>
        <end position="1036"/>
    </location>
</feature>
<evidence type="ECO:0000256" key="1">
    <source>
        <dbReference type="SAM" id="Phobius"/>
    </source>
</evidence>
<feature type="domain" description="NB-ARC" evidence="2">
    <location>
        <begin position="326"/>
        <end position="451"/>
    </location>
</feature>
<gene>
    <name evidence="3" type="ORF">M408DRAFT_214831</name>
</gene>
<reference evidence="3 4" key="1">
    <citation type="submission" date="2014-04" db="EMBL/GenBank/DDBJ databases">
        <authorList>
            <consortium name="DOE Joint Genome Institute"/>
            <person name="Kuo A."/>
            <person name="Zuccaro A."/>
            <person name="Kohler A."/>
            <person name="Nagy L.G."/>
            <person name="Floudas D."/>
            <person name="Copeland A."/>
            <person name="Barry K.W."/>
            <person name="Cichocki N."/>
            <person name="Veneault-Fourrey C."/>
            <person name="LaButti K."/>
            <person name="Lindquist E.A."/>
            <person name="Lipzen A."/>
            <person name="Lundell T."/>
            <person name="Morin E."/>
            <person name="Murat C."/>
            <person name="Sun H."/>
            <person name="Tunlid A."/>
            <person name="Henrissat B."/>
            <person name="Grigoriev I.V."/>
            <person name="Hibbett D.S."/>
            <person name="Martin F."/>
            <person name="Nordberg H.P."/>
            <person name="Cantor M.N."/>
            <person name="Hua S.X."/>
        </authorList>
    </citation>
    <scope>NUCLEOTIDE SEQUENCE [LARGE SCALE GENOMIC DNA]</scope>
    <source>
        <strain evidence="3 4">MAFF 305830</strain>
    </source>
</reference>
<dbReference type="InterPro" id="IPR053137">
    <property type="entry name" value="NLR-like"/>
</dbReference>
<sequence>MLRIEHDLGATVPVLPCEYFHLVAGVEMGGLVAALLVLFRMSVDEAIETYTSIIKAYYGSKVNDDKERNVVLRRELERLLSDRALALDTPLVGDTSDTISSKLLLCAANKATMETVRLRNYNTRGCLPSTLSILDALLATCTPSSVDVGSGYNQEVYINGTVIANNPTSDTISEAYSIYGKNSRISCLLNIGAKPREQAAIPENAHTYKEQLVEILVKASGDQIANEVARRMAHLGRYFRFCSIHAPPAEAQHTDTWIGELEATTHAYLEDVLVSNDVDDCVSKLQTKVGVKESGLRLPKPTSHFVMRDKPWSAMKKALFDNHEDNQDSYQRIMIISGMGGSGKTQLARKFIQQFKSRYQYICFIDGSSAASIEEDLIANILSIESQKAQKVNLEHALRWLANNQNWLIVFDNVDDNVDKPLDLRSFFPKCDHGSILVTTRNPLLGQIAPTCHYNLREMETEEATKALLKAALPFNAVASPLELGYAQAIVTELGCLPVAIIQAGSYIRQLNCLPDYLARFRLKRADILSRKMRYEVDDYHESVYAVLETTRNVLSTQALKTLHLLSYFHYTNIPDTMILKSAQDSYTWEAVRCLGRSFETSQAVALLVDVLGNVDFEGLDVLIGKLQIYSLVEFDRASSQRVLRLHPIVQAWAQDALTFEDPNTYREAAVRIISSCAGKENRPLYRFILPHVRRLSPHWGALHPNDKAAFAEILWAYSPKSTIELLDEAHEQVKNSTERDELAYAELLLKRGKGYFHMGDFARVETLNKEAIEIRKKILPPFHPDTFKARTHLGSLYLIWGRYPQARKQQVEIFNLSKEHLGAEHPDTVDASAKLALTLARLGRHGEAKDLQEKAFDYRRKNLGEKHPDTLTTMSNLARTYAFMGLHVEAEKLREEVVNLRKEVLGENHIDTIISEENLAVTYYLQGRYEEARKLQESTVQRYQAILEPGQFQTAIGMSYLAETYYKLGLMAKAEEFARQADKTLCRSFTPGSMHYERPKAVLRRIWWQKQMSVFLPACFCVLIGCFIRLLQVMMRSN</sequence>